<dbReference type="OrthoDB" id="10274308at2759"/>
<dbReference type="EMBL" id="QXFU01003625">
    <property type="protein sequence ID" value="KAE8973928.1"/>
    <property type="molecule type" value="Genomic_DNA"/>
</dbReference>
<dbReference type="Proteomes" id="UP000435112">
    <property type="component" value="Unassembled WGS sequence"/>
</dbReference>
<reference evidence="5 7" key="1">
    <citation type="submission" date="2018-09" db="EMBL/GenBank/DDBJ databases">
        <title>Genomic investigation of the strawberry pathogen Phytophthora fragariae indicates pathogenicity is determined by transcriptional variation in three key races.</title>
        <authorList>
            <person name="Adams T.M."/>
            <person name="Armitage A.D."/>
            <person name="Sobczyk M.K."/>
            <person name="Bates H.J."/>
            <person name="Dunwell J.M."/>
            <person name="Nellist C.F."/>
            <person name="Harrison R.J."/>
        </authorList>
    </citation>
    <scope>NUCLEOTIDE SEQUENCE [LARGE SCALE GENOMIC DNA]</scope>
    <source>
        <strain evidence="3 5">SCRP249</strain>
        <strain evidence="2 7">SCRP324</strain>
        <strain evidence="4 6">SCRP333</strain>
    </source>
</reference>
<dbReference type="AlphaFoldDB" id="A0A6A3HY95"/>
<evidence type="ECO:0000313" key="7">
    <source>
        <dbReference type="Proteomes" id="UP000435112"/>
    </source>
</evidence>
<evidence type="ECO:0000313" key="6">
    <source>
        <dbReference type="Proteomes" id="UP000434957"/>
    </source>
</evidence>
<proteinExistence type="predicted"/>
<dbReference type="EMBL" id="QXFV01003573">
    <property type="protein sequence ID" value="KAE8975589.1"/>
    <property type="molecule type" value="Genomic_DNA"/>
</dbReference>
<dbReference type="EMBL" id="QXFT01003672">
    <property type="protein sequence ID" value="KAE9283605.1"/>
    <property type="molecule type" value="Genomic_DNA"/>
</dbReference>
<evidence type="ECO:0000313" key="5">
    <source>
        <dbReference type="Proteomes" id="UP000429607"/>
    </source>
</evidence>
<dbReference type="Proteomes" id="UP000429607">
    <property type="component" value="Unassembled WGS sequence"/>
</dbReference>
<evidence type="ECO:0000313" key="3">
    <source>
        <dbReference type="EMBL" id="KAE8975589.1"/>
    </source>
</evidence>
<comment type="caution">
    <text evidence="3">The sequence shown here is derived from an EMBL/GenBank/DDBJ whole genome shotgun (WGS) entry which is preliminary data.</text>
</comment>
<organism evidence="3 5">
    <name type="scientific">Phytophthora rubi</name>
    <dbReference type="NCBI Taxonomy" id="129364"/>
    <lineage>
        <taxon>Eukaryota</taxon>
        <taxon>Sar</taxon>
        <taxon>Stramenopiles</taxon>
        <taxon>Oomycota</taxon>
        <taxon>Peronosporomycetes</taxon>
        <taxon>Peronosporales</taxon>
        <taxon>Peronosporaceae</taxon>
        <taxon>Phytophthora</taxon>
    </lineage>
</organism>
<dbReference type="Proteomes" id="UP000434957">
    <property type="component" value="Unassembled WGS sequence"/>
</dbReference>
<feature type="region of interest" description="Disordered" evidence="1">
    <location>
        <begin position="1"/>
        <end position="69"/>
    </location>
</feature>
<gene>
    <name evidence="3" type="ORF">PR001_g25657</name>
    <name evidence="2" type="ORF">PR002_g26054</name>
    <name evidence="4" type="ORF">PR003_g27081</name>
</gene>
<evidence type="ECO:0000313" key="4">
    <source>
        <dbReference type="EMBL" id="KAE9283605.1"/>
    </source>
</evidence>
<accession>A0A6A3HY95</accession>
<name>A0A6A3HY95_9STRA</name>
<evidence type="ECO:0000313" key="2">
    <source>
        <dbReference type="EMBL" id="KAE8973928.1"/>
    </source>
</evidence>
<protein>
    <submittedName>
        <fullName evidence="3">Uncharacterized protein</fullName>
    </submittedName>
</protein>
<sequence length="69" mass="7423">MGNISSCYKTKKQGGNKTPLNNEDDASNKSYEATIDAPRAAENTKERTPVQSHQAAAEDSPPLTPEFGN</sequence>
<evidence type="ECO:0000256" key="1">
    <source>
        <dbReference type="SAM" id="MobiDB-lite"/>
    </source>
</evidence>
<keyword evidence="6" id="KW-1185">Reference proteome</keyword>